<dbReference type="InterPro" id="IPR036866">
    <property type="entry name" value="RibonucZ/Hydroxyglut_hydro"/>
</dbReference>
<evidence type="ECO:0000313" key="8">
    <source>
        <dbReference type="EMBL" id="SNX67848.1"/>
    </source>
</evidence>
<evidence type="ECO:0000256" key="6">
    <source>
        <dbReference type="SAM" id="Phobius"/>
    </source>
</evidence>
<dbReference type="Pfam" id="PF03772">
    <property type="entry name" value="Competence"/>
    <property type="match status" value="1"/>
</dbReference>
<comment type="subcellular location">
    <subcellularLocation>
        <location evidence="1">Cell membrane</location>
        <topology evidence="1">Multi-pass membrane protein</topology>
    </subcellularLocation>
</comment>
<dbReference type="PANTHER" id="PTHR30619">
    <property type="entry name" value="DNA INTERNALIZATION/COMPETENCE PROTEIN COMEC/REC2"/>
    <property type="match status" value="1"/>
</dbReference>
<feature type="transmembrane region" description="Helical" evidence="6">
    <location>
        <begin position="283"/>
        <end position="302"/>
    </location>
</feature>
<sequence length="761" mass="85108">MTLRHWFIIGGCAIIAIHFVHVEHEWILWVFTLFLGIIAVYFKKFRLYGLLMVASLVIFSYIALTEMEPLTAWKTGERVELLVRFTDYLENNGHVQASIVKAENDAKLLFQSYEKEAQLERFIEPGIVCRVKGTIEEPPAATNFNAFDYRNYLHSQGIFWIFKAQSFQKSDCTPDPATFSFSSLQHLQEYITSQIKQSLPSPSQELVLALLLGNRGEMESDVTDAYEKLGIVHLLAISGLHVGLLSAVLFGIGIRSGLTREGTTILLLTVLPIYAVLSGAAPSVIRAVLMAFIVLLCYLLKVRQSIHQVFFISLMTVLIFQPFSIYAVGFQLSYGVTLSLLISIRRILSFQMNQWKSSLTVSIIATLASIPFLLYHFFSFSPYSILLNLLYVPLFSVILLPLSWILAILVLTIGSAPAFLVEMSNKLIQGANTFALIISEIPFSSIIFGRLHPVHLSIVIMGVLLIAVLMEDKKENRIKYLLISILICLSLTMPKLDGQITAINVGQGDSILIQLPFNEGTYLIDSGRADKLDDIEDSGYIAAEAVIMPYLHSLGITKVDKLIVTHGDLDHAGGVPYLIDHLKIKEIVIGKKLTYSDLEIEIMGKAKRAEIPIMLVQSGDYWFTRHGKYAILSPEGNERNENDSSVVLHVAIAQESFLFTGDISIEKEQRLLKLYPNLKADYLKVGHHGSQTSTGVPFLKVVSPSYAVISVGKNNWYGHPDPEVLRNLKEEDIKVFRTDQNGAIQYKLNLFSNGTLQTTLP</sequence>
<dbReference type="InterPro" id="IPR052159">
    <property type="entry name" value="Competence_DNA_uptake"/>
</dbReference>
<dbReference type="GO" id="GO:0030420">
    <property type="term" value="P:establishment of competence for transformation"/>
    <property type="evidence" value="ECO:0007669"/>
    <property type="project" value="InterPro"/>
</dbReference>
<dbReference type="Pfam" id="PF00753">
    <property type="entry name" value="Lactamase_B"/>
    <property type="match status" value="1"/>
</dbReference>
<organism evidence="8 9">
    <name type="scientific">Bacillus oleivorans</name>
    <dbReference type="NCBI Taxonomy" id="1448271"/>
    <lineage>
        <taxon>Bacteria</taxon>
        <taxon>Bacillati</taxon>
        <taxon>Bacillota</taxon>
        <taxon>Bacilli</taxon>
        <taxon>Bacillales</taxon>
        <taxon>Bacillaceae</taxon>
        <taxon>Bacillus</taxon>
    </lineage>
</organism>
<dbReference type="PANTHER" id="PTHR30619:SF1">
    <property type="entry name" value="RECOMBINATION PROTEIN 2"/>
    <property type="match status" value="1"/>
</dbReference>
<dbReference type="InterPro" id="IPR001279">
    <property type="entry name" value="Metallo-B-lactamas"/>
</dbReference>
<dbReference type="NCBIfam" id="TIGR00360">
    <property type="entry name" value="ComEC_N-term"/>
    <property type="match status" value="1"/>
</dbReference>
<feature type="transmembrane region" description="Helical" evidence="6">
    <location>
        <begin position="390"/>
        <end position="420"/>
    </location>
</feature>
<dbReference type="NCBIfam" id="TIGR00361">
    <property type="entry name" value="ComEC_Rec2"/>
    <property type="match status" value="1"/>
</dbReference>
<dbReference type="SMART" id="SM00849">
    <property type="entry name" value="Lactamase_B"/>
    <property type="match status" value="1"/>
</dbReference>
<evidence type="ECO:0000256" key="5">
    <source>
        <dbReference type="ARBA" id="ARBA00023136"/>
    </source>
</evidence>
<dbReference type="SUPFAM" id="SSF56281">
    <property type="entry name" value="Metallo-hydrolase/oxidoreductase"/>
    <property type="match status" value="1"/>
</dbReference>
<dbReference type="AlphaFoldDB" id="A0A285CLB8"/>
<evidence type="ECO:0000256" key="3">
    <source>
        <dbReference type="ARBA" id="ARBA00022692"/>
    </source>
</evidence>
<feature type="transmembrane region" description="Helical" evidence="6">
    <location>
        <begin position="231"/>
        <end position="251"/>
    </location>
</feature>
<keyword evidence="5 6" id="KW-0472">Membrane</keyword>
<evidence type="ECO:0000313" key="9">
    <source>
        <dbReference type="Proteomes" id="UP000219546"/>
    </source>
</evidence>
<protein>
    <submittedName>
        <fullName evidence="8">Competence protein ComEC</fullName>
    </submittedName>
</protein>
<dbReference type="CDD" id="cd07731">
    <property type="entry name" value="ComA-like_MBL-fold"/>
    <property type="match status" value="1"/>
</dbReference>
<dbReference type="GO" id="GO:0005886">
    <property type="term" value="C:plasma membrane"/>
    <property type="evidence" value="ECO:0007669"/>
    <property type="project" value="UniProtKB-SubCell"/>
</dbReference>
<feature type="transmembrane region" description="Helical" evidence="6">
    <location>
        <begin position="47"/>
        <end position="64"/>
    </location>
</feature>
<dbReference type="RefSeq" id="WP_097157266.1">
    <property type="nucleotide sequence ID" value="NZ_JBEPMQ010000013.1"/>
</dbReference>
<dbReference type="EMBL" id="OAOP01000002">
    <property type="protein sequence ID" value="SNX67848.1"/>
    <property type="molecule type" value="Genomic_DNA"/>
</dbReference>
<feature type="transmembrane region" description="Helical" evidence="6">
    <location>
        <begin position="454"/>
        <end position="471"/>
    </location>
</feature>
<dbReference type="InterPro" id="IPR004797">
    <property type="entry name" value="Competence_ComEC/Rec2"/>
</dbReference>
<evidence type="ECO:0000259" key="7">
    <source>
        <dbReference type="SMART" id="SM00849"/>
    </source>
</evidence>
<feature type="transmembrane region" description="Helical" evidence="6">
    <location>
        <begin position="258"/>
        <end position="277"/>
    </location>
</feature>
<keyword evidence="9" id="KW-1185">Reference proteome</keyword>
<evidence type="ECO:0000256" key="1">
    <source>
        <dbReference type="ARBA" id="ARBA00004651"/>
    </source>
</evidence>
<dbReference type="Proteomes" id="UP000219546">
    <property type="component" value="Unassembled WGS sequence"/>
</dbReference>
<feature type="transmembrane region" description="Helical" evidence="6">
    <location>
        <begin position="360"/>
        <end position="378"/>
    </location>
</feature>
<dbReference type="Gene3D" id="3.60.15.10">
    <property type="entry name" value="Ribonuclease Z/Hydroxyacylglutathione hydrolase-like"/>
    <property type="match status" value="1"/>
</dbReference>
<reference evidence="8 9" key="1">
    <citation type="submission" date="2017-08" db="EMBL/GenBank/DDBJ databases">
        <authorList>
            <person name="de Groot N.N."/>
        </authorList>
    </citation>
    <scope>NUCLEOTIDE SEQUENCE [LARGE SCALE GENOMIC DNA]</scope>
    <source>
        <strain evidence="8 9">JC228</strain>
    </source>
</reference>
<feature type="transmembrane region" description="Helical" evidence="6">
    <location>
        <begin position="309"/>
        <end position="326"/>
    </location>
</feature>
<keyword evidence="4 6" id="KW-1133">Transmembrane helix</keyword>
<feature type="transmembrane region" description="Helical" evidence="6">
    <location>
        <begin position="5"/>
        <end position="20"/>
    </location>
</feature>
<name>A0A285CLB8_9BACI</name>
<gene>
    <name evidence="8" type="ORF">SAMN05877753_10252</name>
</gene>
<evidence type="ECO:0000256" key="4">
    <source>
        <dbReference type="ARBA" id="ARBA00022989"/>
    </source>
</evidence>
<feature type="transmembrane region" description="Helical" evidence="6">
    <location>
        <begin position="478"/>
        <end position="496"/>
    </location>
</feature>
<feature type="domain" description="Metallo-beta-lactamase" evidence="7">
    <location>
        <begin position="507"/>
        <end position="713"/>
    </location>
</feature>
<dbReference type="InterPro" id="IPR035681">
    <property type="entry name" value="ComA-like_MBL"/>
</dbReference>
<keyword evidence="3 6" id="KW-0812">Transmembrane</keyword>
<dbReference type="InterPro" id="IPR025405">
    <property type="entry name" value="DUF4131"/>
</dbReference>
<evidence type="ECO:0000256" key="2">
    <source>
        <dbReference type="ARBA" id="ARBA00022475"/>
    </source>
</evidence>
<proteinExistence type="predicted"/>
<feature type="transmembrane region" description="Helical" evidence="6">
    <location>
        <begin position="26"/>
        <end position="42"/>
    </location>
</feature>
<accession>A0A285CLB8</accession>
<dbReference type="Pfam" id="PF13567">
    <property type="entry name" value="DUF4131"/>
    <property type="match status" value="1"/>
</dbReference>
<dbReference type="InterPro" id="IPR004477">
    <property type="entry name" value="ComEC_N"/>
</dbReference>
<dbReference type="OrthoDB" id="9761531at2"/>
<keyword evidence="2" id="KW-1003">Cell membrane</keyword>